<feature type="transmembrane region" description="Helical" evidence="1">
    <location>
        <begin position="130"/>
        <end position="152"/>
    </location>
</feature>
<keyword evidence="1" id="KW-1133">Transmembrane helix</keyword>
<evidence type="ECO:0000313" key="2">
    <source>
        <dbReference type="EMBL" id="EEG76346.1"/>
    </source>
</evidence>
<evidence type="ECO:0000256" key="1">
    <source>
        <dbReference type="SAM" id="Phobius"/>
    </source>
</evidence>
<feature type="transmembrane region" description="Helical" evidence="1">
    <location>
        <begin position="33"/>
        <end position="56"/>
    </location>
</feature>
<dbReference type="AlphaFoldDB" id="C0GJX7"/>
<gene>
    <name evidence="2" type="ORF">DealDRAFT_2786</name>
</gene>
<keyword evidence="3" id="KW-1185">Reference proteome</keyword>
<comment type="caution">
    <text evidence="2">The sequence shown here is derived from an EMBL/GenBank/DDBJ whole genome shotgun (WGS) entry which is preliminary data.</text>
</comment>
<accession>C0GJX7</accession>
<dbReference type="OrthoDB" id="1806656at2"/>
<reference evidence="2 3" key="1">
    <citation type="submission" date="2009-02" db="EMBL/GenBank/DDBJ databases">
        <title>Sequencing of the draft genome and assembly of Dethiobacter alkaliphilus AHT 1.</title>
        <authorList>
            <consortium name="US DOE Joint Genome Institute (JGI-PGF)"/>
            <person name="Lucas S."/>
            <person name="Copeland A."/>
            <person name="Lapidus A."/>
            <person name="Glavina del Rio T."/>
            <person name="Dalin E."/>
            <person name="Tice H."/>
            <person name="Bruce D."/>
            <person name="Goodwin L."/>
            <person name="Pitluck S."/>
            <person name="Larimer F."/>
            <person name="Land M.L."/>
            <person name="Hauser L."/>
            <person name="Muyzer G."/>
        </authorList>
    </citation>
    <scope>NUCLEOTIDE SEQUENCE [LARGE SCALE GENOMIC DNA]</scope>
    <source>
        <strain evidence="2 3">AHT 1</strain>
    </source>
</reference>
<organism evidence="2 3">
    <name type="scientific">Dethiobacter alkaliphilus AHT 1</name>
    <dbReference type="NCBI Taxonomy" id="555088"/>
    <lineage>
        <taxon>Bacteria</taxon>
        <taxon>Bacillati</taxon>
        <taxon>Bacillota</taxon>
        <taxon>Dethiobacteria</taxon>
        <taxon>Dethiobacterales</taxon>
        <taxon>Dethiobacteraceae</taxon>
        <taxon>Dethiobacter</taxon>
    </lineage>
</organism>
<name>C0GJX7_DETAL</name>
<keyword evidence="1" id="KW-0472">Membrane</keyword>
<dbReference type="RefSeq" id="WP_008518513.1">
    <property type="nucleotide sequence ID" value="NZ_ACJM01000019.1"/>
</dbReference>
<feature type="transmembrane region" description="Helical" evidence="1">
    <location>
        <begin position="97"/>
        <end position="118"/>
    </location>
</feature>
<dbReference type="EMBL" id="ACJM01000019">
    <property type="protein sequence ID" value="EEG76346.1"/>
    <property type="molecule type" value="Genomic_DNA"/>
</dbReference>
<protein>
    <submittedName>
        <fullName evidence="2">Uncharacterized protein</fullName>
    </submittedName>
</protein>
<evidence type="ECO:0000313" key="3">
    <source>
        <dbReference type="Proteomes" id="UP000006443"/>
    </source>
</evidence>
<feature type="transmembrane region" description="Helical" evidence="1">
    <location>
        <begin position="68"/>
        <end position="90"/>
    </location>
</feature>
<feature type="transmembrane region" description="Helical" evidence="1">
    <location>
        <begin position="6"/>
        <end position="26"/>
    </location>
</feature>
<keyword evidence="1" id="KW-0812">Transmembrane</keyword>
<sequence length="158" mass="18204">MTIGANLWFLWLLLTVFLFVALFFLVPVKKIRAYLPFGIFLGVGLAVIVIWTFQFFLQYWEVTGDPVILGFTTLFTPLAWIPPTIIFAAYFPKYKRWYNVIGYVLLFAVGSMVVQYLLEQVGMWQSFRWNVLWTGLLATGTHTVLTAVLVLTKAHVRT</sequence>
<dbReference type="Proteomes" id="UP000006443">
    <property type="component" value="Unassembled WGS sequence"/>
</dbReference>
<proteinExistence type="predicted"/>